<dbReference type="InterPro" id="IPR036705">
    <property type="entry name" value="Ribosyl_crysJ1_sf"/>
</dbReference>
<sequence length="271" mass="29877">MLGAIIGDIVGSRFERHNHKSKDFDLFHPDCSVTDDSIMSLAIAKALSECGKDYDNLGQLAVKNMQELGRQYPNCGFGAWFYSWVHSDNPQPYNSFGNGAAMRVSACGLAANSLEMAKYLSLKVTEVTHNHPEGLKGAEATVVAGYMAKNGCSKLEIREYIEKHYYPLDFTLEEIRQAYRFDVTCQGTVPQAIVAFLEADSFEDAIRNAISIGGDSDTIGAITGGIAGAFYSIPGKLREQALTYMDEELQGILKAFEVEYHDVSDPEKEEE</sequence>
<dbReference type="InterPro" id="IPR005502">
    <property type="entry name" value="Ribosyl_crysJ1"/>
</dbReference>
<reference evidence="1 2" key="1">
    <citation type="submission" date="2024-04" db="EMBL/GenBank/DDBJ databases">
        <title>Genome sequencing and metabolic network reconstruction of aminoacids and betaine degradation by Anoxynatronum sibiricum.</title>
        <authorList>
            <person name="Detkova E.N."/>
            <person name="Boltjanskaja Y.V."/>
            <person name="Mardanov A.V."/>
            <person name="Kevbrin V."/>
        </authorList>
    </citation>
    <scope>NUCLEOTIDE SEQUENCE [LARGE SCALE GENOMIC DNA]</scope>
    <source>
        <strain evidence="1 2">Z-7981</strain>
    </source>
</reference>
<protein>
    <submittedName>
        <fullName evidence="1">ADP-ribosylglycohydrolase family protein</fullName>
    </submittedName>
</protein>
<dbReference type="RefSeq" id="WP_343187527.1">
    <property type="nucleotide sequence ID" value="NZ_JBCITM010000036.1"/>
</dbReference>
<proteinExistence type="predicted"/>
<dbReference type="Proteomes" id="UP001407405">
    <property type="component" value="Unassembled WGS sequence"/>
</dbReference>
<dbReference type="EMBL" id="JBCITM010000036">
    <property type="protein sequence ID" value="MEN1762273.1"/>
    <property type="molecule type" value="Genomic_DNA"/>
</dbReference>
<dbReference type="PANTHER" id="PTHR16222">
    <property type="entry name" value="ADP-RIBOSYLGLYCOHYDROLASE"/>
    <property type="match status" value="1"/>
</dbReference>
<dbReference type="PANTHER" id="PTHR16222:SF12">
    <property type="entry name" value="ADP-RIBOSYLGLYCOHYDROLASE-RELATED"/>
    <property type="match status" value="1"/>
</dbReference>
<evidence type="ECO:0000313" key="1">
    <source>
        <dbReference type="EMBL" id="MEN1762273.1"/>
    </source>
</evidence>
<keyword evidence="2" id="KW-1185">Reference proteome</keyword>
<dbReference type="InterPro" id="IPR050792">
    <property type="entry name" value="ADP-ribosylglycohydrolase"/>
</dbReference>
<organism evidence="1 2">
    <name type="scientific">Anoxynatronum sibiricum</name>
    <dbReference type="NCBI Taxonomy" id="210623"/>
    <lineage>
        <taxon>Bacteria</taxon>
        <taxon>Bacillati</taxon>
        <taxon>Bacillota</taxon>
        <taxon>Clostridia</taxon>
        <taxon>Eubacteriales</taxon>
        <taxon>Clostridiaceae</taxon>
        <taxon>Anoxynatronum</taxon>
    </lineage>
</organism>
<dbReference type="SUPFAM" id="SSF101478">
    <property type="entry name" value="ADP-ribosylglycohydrolase"/>
    <property type="match status" value="1"/>
</dbReference>
<evidence type="ECO:0000313" key="2">
    <source>
        <dbReference type="Proteomes" id="UP001407405"/>
    </source>
</evidence>
<comment type="caution">
    <text evidence="1">The sequence shown here is derived from an EMBL/GenBank/DDBJ whole genome shotgun (WGS) entry which is preliminary data.</text>
</comment>
<dbReference type="Pfam" id="PF03747">
    <property type="entry name" value="ADP_ribosyl_GH"/>
    <property type="match status" value="1"/>
</dbReference>
<gene>
    <name evidence="1" type="ORF">AAIG11_17430</name>
</gene>
<accession>A0ABU9VYN2</accession>
<dbReference type="Gene3D" id="1.10.4080.10">
    <property type="entry name" value="ADP-ribosylation/Crystallin J1"/>
    <property type="match status" value="1"/>
</dbReference>
<name>A0ABU9VYN2_9CLOT</name>